<dbReference type="AlphaFoldDB" id="A0A8T0U800"/>
<feature type="compositionally biased region" description="Basic and acidic residues" evidence="3">
    <location>
        <begin position="13"/>
        <end position="22"/>
    </location>
</feature>
<comment type="similarity">
    <text evidence="1">Belongs to the ICR family.</text>
</comment>
<feature type="region of interest" description="Disordered" evidence="3">
    <location>
        <begin position="316"/>
        <end position="341"/>
    </location>
</feature>
<dbReference type="InterPro" id="IPR029688">
    <property type="entry name" value="ICR"/>
</dbReference>
<keyword evidence="5" id="KW-1185">Reference proteome</keyword>
<proteinExistence type="inferred from homology"/>
<reference evidence="4" key="1">
    <citation type="submission" date="2020-05" db="EMBL/GenBank/DDBJ databases">
        <title>WGS assembly of Panicum virgatum.</title>
        <authorList>
            <person name="Lovell J.T."/>
            <person name="Jenkins J."/>
            <person name="Shu S."/>
            <person name="Juenger T.E."/>
            <person name="Schmutz J."/>
        </authorList>
    </citation>
    <scope>NUCLEOTIDE SEQUENCE</scope>
    <source>
        <strain evidence="4">AP13</strain>
    </source>
</reference>
<gene>
    <name evidence="4" type="ORF">PVAP13_3NG258213</name>
</gene>
<feature type="compositionally biased region" description="Low complexity" evidence="3">
    <location>
        <begin position="44"/>
        <end position="67"/>
    </location>
</feature>
<evidence type="ECO:0000313" key="4">
    <source>
        <dbReference type="EMBL" id="KAG2618148.1"/>
    </source>
</evidence>
<dbReference type="PANTHER" id="PTHR34224:SF1">
    <property type="entry name" value="OS05G0514500 PROTEIN"/>
    <property type="match status" value="1"/>
</dbReference>
<feature type="compositionally biased region" description="Basic and acidic residues" evidence="3">
    <location>
        <begin position="356"/>
        <end position="367"/>
    </location>
</feature>
<dbReference type="PANTHER" id="PTHR34224">
    <property type="entry name" value="INTERACTOR OF CONSTITUTIVE ACTIVE ROPS 2, CHLOROPLASTIC-RELATED"/>
    <property type="match status" value="1"/>
</dbReference>
<evidence type="ECO:0008006" key="6">
    <source>
        <dbReference type="Google" id="ProtNLM"/>
    </source>
</evidence>
<comment type="caution">
    <text evidence="4">The sequence shown here is derived from an EMBL/GenBank/DDBJ whole genome shotgun (WGS) entry which is preliminary data.</text>
</comment>
<evidence type="ECO:0000256" key="3">
    <source>
        <dbReference type="SAM" id="MobiDB-lite"/>
    </source>
</evidence>
<dbReference type="Proteomes" id="UP000823388">
    <property type="component" value="Chromosome 3N"/>
</dbReference>
<feature type="region of interest" description="Disordered" evidence="3">
    <location>
        <begin position="356"/>
        <end position="453"/>
    </location>
</feature>
<evidence type="ECO:0000256" key="1">
    <source>
        <dbReference type="ARBA" id="ARBA00009778"/>
    </source>
</evidence>
<feature type="compositionally biased region" description="Polar residues" evidence="3">
    <location>
        <begin position="30"/>
        <end position="42"/>
    </location>
</feature>
<protein>
    <recommendedName>
        <fullName evidence="6">Interactor of constitutive active ROPs 1</fullName>
    </recommendedName>
</protein>
<feature type="compositionally biased region" description="Basic and acidic residues" evidence="3">
    <location>
        <begin position="126"/>
        <end position="138"/>
    </location>
</feature>
<sequence length="453" mass="47462">MLGHTAANGKKSSKFEDSDSRMPRPRAVSEQPQRPAQRQKSSVAAAGAEATGAAARRAPGVRGMAPRSPLHEKKPAGAGCGAGAGPRVAELEAKLEKAHGQLMGMRDQLAAAEKARKDARAALVDTKKRLAAKKRDDDAASSAPPPVEHDGAKVPAPADGAAGGAEGANREEGYMRSPSPSADAFEAVDVVSGESGNNEGPVVEEDNKKTGDEEEVGNAVADDNGKKGSPEVELLRAKLTAKDMEGYELRAKLMVIDTEVDDLKRMVMAKSTELEELKARLMLNNEQVDKLTADLMVKDAEIAALEADNADLSKVAEEAAEAAKATSARAREAEHALREGAAREARLAERLRASEHAREALEAEAQRSRVQSEQWRKAAEEAAAVLGGGADRATGASSSSSTDRRRHGPASAGGGESEGIPAKDGDEEGPSGKRKAGGAMRALSDLWKKKAQK</sequence>
<feature type="region of interest" description="Disordered" evidence="3">
    <location>
        <begin position="1"/>
        <end position="85"/>
    </location>
</feature>
<keyword evidence="2" id="KW-0175">Coiled coil</keyword>
<evidence type="ECO:0000313" key="5">
    <source>
        <dbReference type="Proteomes" id="UP000823388"/>
    </source>
</evidence>
<dbReference type="EMBL" id="CM029042">
    <property type="protein sequence ID" value="KAG2618148.1"/>
    <property type="molecule type" value="Genomic_DNA"/>
</dbReference>
<evidence type="ECO:0000256" key="2">
    <source>
        <dbReference type="ARBA" id="ARBA00023054"/>
    </source>
</evidence>
<organism evidence="4 5">
    <name type="scientific">Panicum virgatum</name>
    <name type="common">Blackwell switchgrass</name>
    <dbReference type="NCBI Taxonomy" id="38727"/>
    <lineage>
        <taxon>Eukaryota</taxon>
        <taxon>Viridiplantae</taxon>
        <taxon>Streptophyta</taxon>
        <taxon>Embryophyta</taxon>
        <taxon>Tracheophyta</taxon>
        <taxon>Spermatophyta</taxon>
        <taxon>Magnoliopsida</taxon>
        <taxon>Liliopsida</taxon>
        <taxon>Poales</taxon>
        <taxon>Poaceae</taxon>
        <taxon>PACMAD clade</taxon>
        <taxon>Panicoideae</taxon>
        <taxon>Panicodae</taxon>
        <taxon>Paniceae</taxon>
        <taxon>Panicinae</taxon>
        <taxon>Panicum</taxon>
        <taxon>Panicum sect. Hiantes</taxon>
    </lineage>
</organism>
<feature type="compositionally biased region" description="Basic and acidic residues" evidence="3">
    <location>
        <begin position="329"/>
        <end position="341"/>
    </location>
</feature>
<name>A0A8T0U800_PANVG</name>
<accession>A0A8T0U800</accession>
<feature type="region of interest" description="Disordered" evidence="3">
    <location>
        <begin position="126"/>
        <end position="228"/>
    </location>
</feature>